<evidence type="ECO:0000259" key="17">
    <source>
        <dbReference type="SMART" id="SM00220"/>
    </source>
</evidence>
<dbReference type="InterPro" id="IPR011009">
    <property type="entry name" value="Kinase-like_dom_sf"/>
</dbReference>
<evidence type="ECO:0000256" key="9">
    <source>
        <dbReference type="ARBA" id="ARBA00022821"/>
    </source>
</evidence>
<evidence type="ECO:0000313" key="18">
    <source>
        <dbReference type="EMBL" id="KAL0003797.1"/>
    </source>
</evidence>
<comment type="catalytic activity">
    <reaction evidence="14">
        <text>L-threonyl-[protein] + ATP = O-phospho-L-threonyl-[protein] + ADP + H(+)</text>
        <dbReference type="Rhea" id="RHEA:46608"/>
        <dbReference type="Rhea" id="RHEA-COMP:11060"/>
        <dbReference type="Rhea" id="RHEA-COMP:11605"/>
        <dbReference type="ChEBI" id="CHEBI:15378"/>
        <dbReference type="ChEBI" id="CHEBI:30013"/>
        <dbReference type="ChEBI" id="CHEBI:30616"/>
        <dbReference type="ChEBI" id="CHEBI:61977"/>
        <dbReference type="ChEBI" id="CHEBI:456216"/>
        <dbReference type="EC" id="2.7.11.1"/>
    </reaction>
</comment>
<keyword evidence="4" id="KW-0723">Serine/threonine-protein kinase</keyword>
<keyword evidence="11 16" id="KW-1133">Transmembrane helix</keyword>
<dbReference type="GO" id="GO:0004674">
    <property type="term" value="F:protein serine/threonine kinase activity"/>
    <property type="evidence" value="ECO:0007669"/>
    <property type="project" value="UniProtKB-KW"/>
</dbReference>
<keyword evidence="5" id="KW-0808">Transferase</keyword>
<evidence type="ECO:0000256" key="14">
    <source>
        <dbReference type="ARBA" id="ARBA00047899"/>
    </source>
</evidence>
<comment type="catalytic activity">
    <reaction evidence="15">
        <text>L-seryl-[protein] + ATP = O-phospho-L-seryl-[protein] + ADP + H(+)</text>
        <dbReference type="Rhea" id="RHEA:17989"/>
        <dbReference type="Rhea" id="RHEA-COMP:9863"/>
        <dbReference type="Rhea" id="RHEA-COMP:11604"/>
        <dbReference type="ChEBI" id="CHEBI:15378"/>
        <dbReference type="ChEBI" id="CHEBI:29999"/>
        <dbReference type="ChEBI" id="CHEBI:30616"/>
        <dbReference type="ChEBI" id="CHEBI:83421"/>
        <dbReference type="ChEBI" id="CHEBI:456216"/>
        <dbReference type="EC" id="2.7.11.1"/>
    </reaction>
</comment>
<dbReference type="Gene3D" id="3.30.930.10">
    <property type="entry name" value="Bira Bifunctional Protein, Domain 2"/>
    <property type="match status" value="1"/>
</dbReference>
<organism evidence="18 19">
    <name type="scientific">Lithocarpus litseifolius</name>
    <dbReference type="NCBI Taxonomy" id="425828"/>
    <lineage>
        <taxon>Eukaryota</taxon>
        <taxon>Viridiplantae</taxon>
        <taxon>Streptophyta</taxon>
        <taxon>Embryophyta</taxon>
        <taxon>Tracheophyta</taxon>
        <taxon>Spermatophyta</taxon>
        <taxon>Magnoliopsida</taxon>
        <taxon>eudicotyledons</taxon>
        <taxon>Gunneridae</taxon>
        <taxon>Pentapetalae</taxon>
        <taxon>rosids</taxon>
        <taxon>fabids</taxon>
        <taxon>Fagales</taxon>
        <taxon>Fagaceae</taxon>
        <taxon>Lithocarpus</taxon>
    </lineage>
</organism>
<proteinExistence type="inferred from homology"/>
<dbReference type="PANTHER" id="PTHR45637">
    <property type="entry name" value="FLIPPASE KINASE 1-RELATED"/>
    <property type="match status" value="1"/>
</dbReference>
<dbReference type="GO" id="GO:0005524">
    <property type="term" value="F:ATP binding"/>
    <property type="evidence" value="ECO:0007669"/>
    <property type="project" value="UniProtKB-KW"/>
</dbReference>
<comment type="subcellular location">
    <subcellularLocation>
        <location evidence="1">Membrane</location>
        <topology evidence="1">Multi-pass membrane protein</topology>
    </subcellularLocation>
</comment>
<evidence type="ECO:0000256" key="5">
    <source>
        <dbReference type="ARBA" id="ARBA00022679"/>
    </source>
</evidence>
<keyword evidence="9" id="KW-0611">Plant defense</keyword>
<keyword evidence="10" id="KW-0067">ATP-binding</keyword>
<dbReference type="Gene3D" id="1.10.510.10">
    <property type="entry name" value="Transferase(Phosphotransferase) domain 1"/>
    <property type="match status" value="2"/>
</dbReference>
<dbReference type="Pfam" id="PF03094">
    <property type="entry name" value="Mlo"/>
    <property type="match status" value="1"/>
</dbReference>
<evidence type="ECO:0000256" key="16">
    <source>
        <dbReference type="SAM" id="Phobius"/>
    </source>
</evidence>
<protein>
    <recommendedName>
        <fullName evidence="3">non-specific serine/threonine protein kinase</fullName>
        <ecNumber evidence="3">2.7.11.1</ecNumber>
    </recommendedName>
</protein>
<sequence length="334" mass="38014">MSKLNLWFCVLHAFNVIAGAFALVFQLNEWSRRVQNSLSVGLKARTSVASVLTLKSELIFLPFFSSHQTSTHVCFITDFCAGGELFALLDKQPMKLFKEDSARFYVAEVVIGLEYLHCLGILLYEMLYGRTPFRGKNRHKTFANILHKDLTFPSSISAHFTEGTNFDFQKYIRRALEKDFGVVVGIRSCFHKQNEDIIIRLTMGVVVQILCGYVTLPLYALVTQLVEFDIFCIFPIFKCTWSCFHKQNEDVIIRLAMGVVQILCGYVTLPLYALVTQDNFWEVGDTGPCGPCTEIHYDRIGNRDAASLVNNDDPTCLEIWNLALRFGPWLAFLI</sequence>
<feature type="transmembrane region" description="Helical" evidence="16">
    <location>
        <begin position="197"/>
        <end position="219"/>
    </location>
</feature>
<dbReference type="SMART" id="SM00220">
    <property type="entry name" value="S_TKc"/>
    <property type="match status" value="1"/>
</dbReference>
<dbReference type="Proteomes" id="UP001459277">
    <property type="component" value="Unassembled WGS sequence"/>
</dbReference>
<dbReference type="SUPFAM" id="SSF55681">
    <property type="entry name" value="Class II aaRS and biotin synthetases"/>
    <property type="match status" value="1"/>
</dbReference>
<keyword evidence="12 16" id="KW-0472">Membrane</keyword>
<reference evidence="18 19" key="1">
    <citation type="submission" date="2024-01" db="EMBL/GenBank/DDBJ databases">
        <title>A telomere-to-telomere, gap-free genome of sweet tea (Lithocarpus litseifolius).</title>
        <authorList>
            <person name="Zhou J."/>
        </authorList>
    </citation>
    <scope>NUCLEOTIDE SEQUENCE [LARGE SCALE GENOMIC DNA]</scope>
    <source>
        <strain evidence="18">Zhou-2022a</strain>
        <tissue evidence="18">Leaf</tissue>
    </source>
</reference>
<evidence type="ECO:0000256" key="11">
    <source>
        <dbReference type="ARBA" id="ARBA00022989"/>
    </source>
</evidence>
<keyword evidence="6 16" id="KW-0812">Transmembrane</keyword>
<keyword evidence="7" id="KW-0547">Nucleotide-binding</keyword>
<evidence type="ECO:0000256" key="13">
    <source>
        <dbReference type="ARBA" id="ARBA00023265"/>
    </source>
</evidence>
<dbReference type="GO" id="GO:0006952">
    <property type="term" value="P:defense response"/>
    <property type="evidence" value="ECO:0007669"/>
    <property type="project" value="UniProtKB-KW"/>
</dbReference>
<keyword evidence="8" id="KW-0418">Kinase</keyword>
<feature type="transmembrane region" description="Helical" evidence="16">
    <location>
        <begin position="104"/>
        <end position="124"/>
    </location>
</feature>
<evidence type="ECO:0000256" key="3">
    <source>
        <dbReference type="ARBA" id="ARBA00012513"/>
    </source>
</evidence>
<evidence type="ECO:0000256" key="4">
    <source>
        <dbReference type="ARBA" id="ARBA00022527"/>
    </source>
</evidence>
<dbReference type="Gene3D" id="3.30.200.20">
    <property type="entry name" value="Phosphorylase Kinase, domain 1"/>
    <property type="match status" value="1"/>
</dbReference>
<dbReference type="EC" id="2.7.11.1" evidence="3"/>
<name>A0AAW2D1U4_9ROSI</name>
<evidence type="ECO:0000256" key="7">
    <source>
        <dbReference type="ARBA" id="ARBA00022741"/>
    </source>
</evidence>
<dbReference type="EMBL" id="JAZDWU010000004">
    <property type="protein sequence ID" value="KAL0003797.1"/>
    <property type="molecule type" value="Genomic_DNA"/>
</dbReference>
<evidence type="ECO:0000256" key="2">
    <source>
        <dbReference type="ARBA" id="ARBA00006574"/>
    </source>
</evidence>
<evidence type="ECO:0000256" key="1">
    <source>
        <dbReference type="ARBA" id="ARBA00004141"/>
    </source>
</evidence>
<dbReference type="InterPro" id="IPR018164">
    <property type="entry name" value="Ala-tRNA-synth_IIc_N"/>
</dbReference>
<dbReference type="GO" id="GO:0016020">
    <property type="term" value="C:membrane"/>
    <property type="evidence" value="ECO:0007669"/>
    <property type="project" value="UniProtKB-SubCell"/>
</dbReference>
<dbReference type="Pfam" id="PF01411">
    <property type="entry name" value="tRNA-synt_2c"/>
    <property type="match status" value="1"/>
</dbReference>
<dbReference type="GO" id="GO:0004813">
    <property type="term" value="F:alanine-tRNA ligase activity"/>
    <property type="evidence" value="ECO:0007669"/>
    <property type="project" value="InterPro"/>
</dbReference>
<keyword evidence="19" id="KW-1185">Reference proteome</keyword>
<evidence type="ECO:0000256" key="10">
    <source>
        <dbReference type="ARBA" id="ARBA00022840"/>
    </source>
</evidence>
<feature type="transmembrane region" description="Helical" evidence="16">
    <location>
        <begin position="251"/>
        <end position="275"/>
    </location>
</feature>
<comment type="caution">
    <text evidence="18">The sequence shown here is derived from an EMBL/GenBank/DDBJ whole genome shotgun (WGS) entry which is preliminary data.</text>
</comment>
<dbReference type="InterPro" id="IPR045864">
    <property type="entry name" value="aa-tRNA-synth_II/BPL/LPL"/>
</dbReference>
<evidence type="ECO:0000256" key="15">
    <source>
        <dbReference type="ARBA" id="ARBA00048679"/>
    </source>
</evidence>
<dbReference type="GO" id="GO:0006419">
    <property type="term" value="P:alanyl-tRNA aminoacylation"/>
    <property type="evidence" value="ECO:0007669"/>
    <property type="project" value="InterPro"/>
</dbReference>
<evidence type="ECO:0000256" key="8">
    <source>
        <dbReference type="ARBA" id="ARBA00022777"/>
    </source>
</evidence>
<evidence type="ECO:0000313" key="19">
    <source>
        <dbReference type="Proteomes" id="UP001459277"/>
    </source>
</evidence>
<dbReference type="AlphaFoldDB" id="A0AAW2D1U4"/>
<gene>
    <name evidence="18" type="ORF">SO802_011358</name>
</gene>
<accession>A0AAW2D1U4</accession>
<comment type="similarity">
    <text evidence="2">Belongs to the MLO family.</text>
</comment>
<dbReference type="InterPro" id="IPR000719">
    <property type="entry name" value="Prot_kinase_dom"/>
</dbReference>
<dbReference type="InterPro" id="IPR004326">
    <property type="entry name" value="Mlo"/>
</dbReference>
<feature type="domain" description="Protein kinase" evidence="17">
    <location>
        <begin position="11"/>
        <end position="190"/>
    </location>
</feature>
<dbReference type="SUPFAM" id="SSF56112">
    <property type="entry name" value="Protein kinase-like (PK-like)"/>
    <property type="match status" value="1"/>
</dbReference>
<keyword evidence="13" id="KW-0568">Pathogenesis-related protein</keyword>
<evidence type="ECO:0000256" key="6">
    <source>
        <dbReference type="ARBA" id="ARBA00022692"/>
    </source>
</evidence>
<evidence type="ECO:0000256" key="12">
    <source>
        <dbReference type="ARBA" id="ARBA00023136"/>
    </source>
</evidence>